<dbReference type="EMBL" id="SDEE01000411">
    <property type="protein sequence ID" value="RXW16689.1"/>
    <property type="molecule type" value="Genomic_DNA"/>
</dbReference>
<feature type="compositionally biased region" description="Polar residues" evidence="1">
    <location>
        <begin position="19"/>
        <end position="28"/>
    </location>
</feature>
<dbReference type="AlphaFoldDB" id="A0A4Q2DBF1"/>
<comment type="caution">
    <text evidence="2">The sequence shown here is derived from an EMBL/GenBank/DDBJ whole genome shotgun (WGS) entry which is preliminary data.</text>
</comment>
<organism evidence="2 3">
    <name type="scientific">Candolleomyces aberdarensis</name>
    <dbReference type="NCBI Taxonomy" id="2316362"/>
    <lineage>
        <taxon>Eukaryota</taxon>
        <taxon>Fungi</taxon>
        <taxon>Dikarya</taxon>
        <taxon>Basidiomycota</taxon>
        <taxon>Agaricomycotina</taxon>
        <taxon>Agaricomycetes</taxon>
        <taxon>Agaricomycetidae</taxon>
        <taxon>Agaricales</taxon>
        <taxon>Agaricineae</taxon>
        <taxon>Psathyrellaceae</taxon>
        <taxon>Candolleomyces</taxon>
    </lineage>
</organism>
<name>A0A4Q2DBF1_9AGAR</name>
<evidence type="ECO:0000313" key="3">
    <source>
        <dbReference type="Proteomes" id="UP000290288"/>
    </source>
</evidence>
<evidence type="ECO:0000256" key="1">
    <source>
        <dbReference type="SAM" id="MobiDB-lite"/>
    </source>
</evidence>
<reference evidence="2 3" key="1">
    <citation type="submission" date="2019-01" db="EMBL/GenBank/DDBJ databases">
        <title>Draft genome sequence of Psathyrella aberdarensis IHI B618.</title>
        <authorList>
            <person name="Buettner E."/>
            <person name="Kellner H."/>
        </authorList>
    </citation>
    <scope>NUCLEOTIDE SEQUENCE [LARGE SCALE GENOMIC DNA]</scope>
    <source>
        <strain evidence="2 3">IHI B618</strain>
    </source>
</reference>
<evidence type="ECO:0000313" key="2">
    <source>
        <dbReference type="EMBL" id="RXW16689.1"/>
    </source>
</evidence>
<gene>
    <name evidence="2" type="ORF">EST38_g9165</name>
</gene>
<dbReference type="Proteomes" id="UP000290288">
    <property type="component" value="Unassembled WGS sequence"/>
</dbReference>
<protein>
    <submittedName>
        <fullName evidence="2">Uncharacterized protein</fullName>
    </submittedName>
</protein>
<proteinExistence type="predicted"/>
<accession>A0A4Q2DBF1</accession>
<sequence>MASSDQDTAPIEPSKETLETQSKTTSTDVDIKPEERGGDPTYSDDDDDDDGFPKFGAGKARGRLIQPVSGGKGDVTRPLRPVVPAKPVKLNRVEGGNEPSDDS</sequence>
<feature type="region of interest" description="Disordered" evidence="1">
    <location>
        <begin position="1"/>
        <end position="103"/>
    </location>
</feature>
<feature type="compositionally biased region" description="Basic and acidic residues" evidence="1">
    <location>
        <begin position="29"/>
        <end position="38"/>
    </location>
</feature>
<keyword evidence="3" id="KW-1185">Reference proteome</keyword>